<dbReference type="PROSITE" id="PS50011">
    <property type="entry name" value="PROTEIN_KINASE_DOM"/>
    <property type="match status" value="1"/>
</dbReference>
<evidence type="ECO:0000256" key="4">
    <source>
        <dbReference type="ARBA" id="ARBA00022741"/>
    </source>
</evidence>
<dbReference type="GO" id="GO:0005737">
    <property type="term" value="C:cytoplasm"/>
    <property type="evidence" value="ECO:0007669"/>
    <property type="project" value="TreeGrafter"/>
</dbReference>
<evidence type="ECO:0000313" key="12">
    <source>
        <dbReference type="EMBL" id="KUJ06355.1"/>
    </source>
</evidence>
<evidence type="ECO:0000256" key="9">
    <source>
        <dbReference type="PROSITE-ProRule" id="PRU10141"/>
    </source>
</evidence>
<keyword evidence="3" id="KW-0808">Transferase</keyword>
<dbReference type="PANTHER" id="PTHR47634:SF9">
    <property type="entry name" value="PROTEIN KINASE DOMAIN-CONTAINING PROTEIN-RELATED"/>
    <property type="match status" value="1"/>
</dbReference>
<dbReference type="GeneID" id="28820030"/>
<dbReference type="Gene3D" id="3.30.200.20">
    <property type="entry name" value="Phosphorylase Kinase, domain 1"/>
    <property type="match status" value="1"/>
</dbReference>
<feature type="binding site" evidence="9">
    <location>
        <position position="93"/>
    </location>
    <ligand>
        <name>ATP</name>
        <dbReference type="ChEBI" id="CHEBI:30616"/>
    </ligand>
</feature>
<dbReference type="SUPFAM" id="SSF56112">
    <property type="entry name" value="Protein kinase-like (PK-like)"/>
    <property type="match status" value="1"/>
</dbReference>
<sequence length="453" mass="51669">MPFKLITLASCGFTRRQAVASQSCATPKSLPLHVPVDEETIPGYDPKNFYHPNPGDILDHGYKLKAKIGWGTSSTVWLAQDICGRLNRYVAIKINDCRYASKEAARHELDISNHIAGASPHHRGRSIIRTVVNSFEVVSPNGSHLCLVFEPMREPLWLFRRRFGADKVTHPFLPVFKAYLRILLEGLDYLHSECHIIHTDLKLDNILVTFEDQSVIESFVQGQVENPMARKLIDGWAVYLCHNDFGDFDGKPALKKMSPKITDFGLAERGDQPGPRISPIQPDHCHAPEVLLGTGWSYSADIWNFGIMVWDLLAGRELFQDRQDRQNHSYSAQHHLAEMIALLGPVPKSLVERERNMRHWSWSPEARNYEGKLCNNAGDFFGGPFFSDDGEFVRNDLIPFERNLSDAVPECVTDDDKILFLNFMRKMLCWLPEDRATAKELKEDPWLDFAKKQ</sequence>
<evidence type="ECO:0000256" key="8">
    <source>
        <dbReference type="ARBA" id="ARBA00048679"/>
    </source>
</evidence>
<evidence type="ECO:0000256" key="1">
    <source>
        <dbReference type="ARBA" id="ARBA00012513"/>
    </source>
</evidence>
<evidence type="ECO:0000256" key="6">
    <source>
        <dbReference type="ARBA" id="ARBA00022840"/>
    </source>
</evidence>
<dbReference type="InterPro" id="IPR008271">
    <property type="entry name" value="Ser/Thr_kinase_AS"/>
</dbReference>
<name>A0A132B1U5_MOLSC</name>
<dbReference type="KEGG" id="psco:LY89DRAFT_603460"/>
<proteinExistence type="inferred from homology"/>
<comment type="similarity">
    <text evidence="10">Belongs to the protein kinase superfamily.</text>
</comment>
<dbReference type="GO" id="GO:0050684">
    <property type="term" value="P:regulation of mRNA processing"/>
    <property type="evidence" value="ECO:0007669"/>
    <property type="project" value="TreeGrafter"/>
</dbReference>
<dbReference type="EMBL" id="KQ947448">
    <property type="protein sequence ID" value="KUJ06355.1"/>
    <property type="molecule type" value="Genomic_DNA"/>
</dbReference>
<evidence type="ECO:0000259" key="11">
    <source>
        <dbReference type="PROSITE" id="PS50011"/>
    </source>
</evidence>
<gene>
    <name evidence="12" type="ORF">LY89DRAFT_603460</name>
</gene>
<dbReference type="InParanoid" id="A0A132B1U5"/>
<comment type="catalytic activity">
    <reaction evidence="8">
        <text>L-seryl-[protein] + ATP = O-phospho-L-seryl-[protein] + ADP + H(+)</text>
        <dbReference type="Rhea" id="RHEA:17989"/>
        <dbReference type="Rhea" id="RHEA-COMP:9863"/>
        <dbReference type="Rhea" id="RHEA-COMP:11604"/>
        <dbReference type="ChEBI" id="CHEBI:15378"/>
        <dbReference type="ChEBI" id="CHEBI:29999"/>
        <dbReference type="ChEBI" id="CHEBI:30616"/>
        <dbReference type="ChEBI" id="CHEBI:83421"/>
        <dbReference type="ChEBI" id="CHEBI:456216"/>
        <dbReference type="EC" id="2.7.11.1"/>
    </reaction>
</comment>
<dbReference type="Gene3D" id="1.10.510.10">
    <property type="entry name" value="Transferase(Phosphotransferase) domain 1"/>
    <property type="match status" value="1"/>
</dbReference>
<accession>A0A132B1U5</accession>
<dbReference type="GO" id="GO:0005634">
    <property type="term" value="C:nucleus"/>
    <property type="evidence" value="ECO:0007669"/>
    <property type="project" value="TreeGrafter"/>
</dbReference>
<keyword evidence="2 10" id="KW-0723">Serine/threonine-protein kinase</keyword>
<dbReference type="InterPro" id="IPR000719">
    <property type="entry name" value="Prot_kinase_dom"/>
</dbReference>
<organism evidence="12 13">
    <name type="scientific">Mollisia scopiformis</name>
    <name type="common">Conifer needle endophyte fungus</name>
    <name type="synonym">Phialocephala scopiformis</name>
    <dbReference type="NCBI Taxonomy" id="149040"/>
    <lineage>
        <taxon>Eukaryota</taxon>
        <taxon>Fungi</taxon>
        <taxon>Dikarya</taxon>
        <taxon>Ascomycota</taxon>
        <taxon>Pezizomycotina</taxon>
        <taxon>Leotiomycetes</taxon>
        <taxon>Helotiales</taxon>
        <taxon>Mollisiaceae</taxon>
        <taxon>Mollisia</taxon>
    </lineage>
</organism>
<evidence type="ECO:0000313" key="13">
    <source>
        <dbReference type="Proteomes" id="UP000070700"/>
    </source>
</evidence>
<dbReference type="InterPro" id="IPR017441">
    <property type="entry name" value="Protein_kinase_ATP_BS"/>
</dbReference>
<dbReference type="InterPro" id="IPR011009">
    <property type="entry name" value="Kinase-like_dom_sf"/>
</dbReference>
<dbReference type="PANTHER" id="PTHR47634">
    <property type="entry name" value="PROTEIN KINASE DOMAIN-CONTAINING PROTEIN-RELATED"/>
    <property type="match status" value="1"/>
</dbReference>
<evidence type="ECO:0000256" key="5">
    <source>
        <dbReference type="ARBA" id="ARBA00022777"/>
    </source>
</evidence>
<dbReference type="STRING" id="149040.A0A132B1U5"/>
<dbReference type="GO" id="GO:0004674">
    <property type="term" value="F:protein serine/threonine kinase activity"/>
    <property type="evidence" value="ECO:0007669"/>
    <property type="project" value="UniProtKB-KW"/>
</dbReference>
<dbReference type="Proteomes" id="UP000070700">
    <property type="component" value="Unassembled WGS sequence"/>
</dbReference>
<feature type="domain" description="Protein kinase" evidence="11">
    <location>
        <begin position="62"/>
        <end position="447"/>
    </location>
</feature>
<dbReference type="AlphaFoldDB" id="A0A132B1U5"/>
<dbReference type="SMART" id="SM00220">
    <property type="entry name" value="S_TKc"/>
    <property type="match status" value="1"/>
</dbReference>
<keyword evidence="6 9" id="KW-0067">ATP-binding</keyword>
<protein>
    <recommendedName>
        <fullName evidence="1">non-specific serine/threonine protein kinase</fullName>
        <ecNumber evidence="1">2.7.11.1</ecNumber>
    </recommendedName>
</protein>
<dbReference type="EC" id="2.7.11.1" evidence="1"/>
<reference evidence="12 13" key="1">
    <citation type="submission" date="2015-10" db="EMBL/GenBank/DDBJ databases">
        <title>Full genome of DAOMC 229536 Phialocephala scopiformis, a fungal endophyte of spruce producing the potent anti-insectan compound rugulosin.</title>
        <authorList>
            <consortium name="DOE Joint Genome Institute"/>
            <person name="Walker A.K."/>
            <person name="Frasz S.L."/>
            <person name="Seifert K.A."/>
            <person name="Miller J.D."/>
            <person name="Mondo S.J."/>
            <person name="Labutti K."/>
            <person name="Lipzen A."/>
            <person name="Dockter R."/>
            <person name="Kennedy M."/>
            <person name="Grigoriev I.V."/>
            <person name="Spatafora J.W."/>
        </authorList>
    </citation>
    <scope>NUCLEOTIDE SEQUENCE [LARGE SCALE GENOMIC DNA]</scope>
    <source>
        <strain evidence="12 13">CBS 120377</strain>
    </source>
</reference>
<dbReference type="OrthoDB" id="5979581at2759"/>
<dbReference type="PROSITE" id="PS00108">
    <property type="entry name" value="PROTEIN_KINASE_ST"/>
    <property type="match status" value="1"/>
</dbReference>
<evidence type="ECO:0000256" key="7">
    <source>
        <dbReference type="ARBA" id="ARBA00047899"/>
    </source>
</evidence>
<dbReference type="Pfam" id="PF00069">
    <property type="entry name" value="Pkinase"/>
    <property type="match status" value="1"/>
</dbReference>
<keyword evidence="13" id="KW-1185">Reference proteome</keyword>
<comment type="catalytic activity">
    <reaction evidence="7">
        <text>L-threonyl-[protein] + ATP = O-phospho-L-threonyl-[protein] + ADP + H(+)</text>
        <dbReference type="Rhea" id="RHEA:46608"/>
        <dbReference type="Rhea" id="RHEA-COMP:11060"/>
        <dbReference type="Rhea" id="RHEA-COMP:11605"/>
        <dbReference type="ChEBI" id="CHEBI:15378"/>
        <dbReference type="ChEBI" id="CHEBI:30013"/>
        <dbReference type="ChEBI" id="CHEBI:30616"/>
        <dbReference type="ChEBI" id="CHEBI:61977"/>
        <dbReference type="ChEBI" id="CHEBI:456216"/>
        <dbReference type="EC" id="2.7.11.1"/>
    </reaction>
</comment>
<keyword evidence="5 12" id="KW-0418">Kinase</keyword>
<evidence type="ECO:0000256" key="10">
    <source>
        <dbReference type="RuleBase" id="RU000304"/>
    </source>
</evidence>
<dbReference type="GO" id="GO:0000245">
    <property type="term" value="P:spliceosomal complex assembly"/>
    <property type="evidence" value="ECO:0007669"/>
    <property type="project" value="TreeGrafter"/>
</dbReference>
<dbReference type="RefSeq" id="XP_018060710.1">
    <property type="nucleotide sequence ID" value="XM_018210304.1"/>
</dbReference>
<dbReference type="InterPro" id="IPR051334">
    <property type="entry name" value="SRPK"/>
</dbReference>
<evidence type="ECO:0000256" key="2">
    <source>
        <dbReference type="ARBA" id="ARBA00022527"/>
    </source>
</evidence>
<evidence type="ECO:0000256" key="3">
    <source>
        <dbReference type="ARBA" id="ARBA00022679"/>
    </source>
</evidence>
<dbReference type="PROSITE" id="PS00107">
    <property type="entry name" value="PROTEIN_KINASE_ATP"/>
    <property type="match status" value="1"/>
</dbReference>
<keyword evidence="4 9" id="KW-0547">Nucleotide-binding</keyword>
<dbReference type="GO" id="GO:0005524">
    <property type="term" value="F:ATP binding"/>
    <property type="evidence" value="ECO:0007669"/>
    <property type="project" value="UniProtKB-UniRule"/>
</dbReference>